<dbReference type="NCBIfam" id="NF005846">
    <property type="entry name" value="PRK07764.1-6"/>
    <property type="match status" value="1"/>
</dbReference>
<dbReference type="GO" id="GO:0009360">
    <property type="term" value="C:DNA polymerase III complex"/>
    <property type="evidence" value="ECO:0007669"/>
    <property type="project" value="InterPro"/>
</dbReference>
<comment type="similarity">
    <text evidence="1">Belongs to the DnaX/STICHEL family.</text>
</comment>
<dbReference type="FunFam" id="3.40.50.300:FF:000014">
    <property type="entry name" value="DNA polymerase III subunit gamma/tau"/>
    <property type="match status" value="1"/>
</dbReference>
<feature type="domain" description="AAA+ ATPase" evidence="13">
    <location>
        <begin position="36"/>
        <end position="179"/>
    </location>
</feature>
<keyword evidence="3" id="KW-0808">Transferase</keyword>
<proteinExistence type="inferred from homology"/>
<evidence type="ECO:0000256" key="3">
    <source>
        <dbReference type="ARBA" id="ARBA00022679"/>
    </source>
</evidence>
<evidence type="ECO:0000256" key="5">
    <source>
        <dbReference type="ARBA" id="ARBA00022705"/>
    </source>
</evidence>
<dbReference type="InterPro" id="IPR008921">
    <property type="entry name" value="DNA_pol3_clamp-load_cplx_C"/>
</dbReference>
<dbReference type="CDD" id="cd00009">
    <property type="entry name" value="AAA"/>
    <property type="match status" value="1"/>
</dbReference>
<keyword evidence="5" id="KW-0235">DNA replication</keyword>
<evidence type="ECO:0000256" key="11">
    <source>
        <dbReference type="ARBA" id="ARBA00049244"/>
    </source>
</evidence>
<dbReference type="InterPro" id="IPR003593">
    <property type="entry name" value="AAA+_ATPase"/>
</dbReference>
<gene>
    <name evidence="14" type="ORF">UFOPK4182_00865</name>
</gene>
<dbReference type="InterPro" id="IPR045085">
    <property type="entry name" value="HLD_clamp_pol_III_gamma_tau"/>
</dbReference>
<dbReference type="Gene3D" id="1.20.272.10">
    <property type="match status" value="1"/>
</dbReference>
<evidence type="ECO:0000256" key="10">
    <source>
        <dbReference type="ARBA" id="ARBA00022932"/>
    </source>
</evidence>
<dbReference type="SUPFAM" id="SSF48019">
    <property type="entry name" value="post-AAA+ oligomerization domain-like"/>
    <property type="match status" value="1"/>
</dbReference>
<comment type="catalytic activity">
    <reaction evidence="11">
        <text>DNA(n) + a 2'-deoxyribonucleoside 5'-triphosphate = DNA(n+1) + diphosphate</text>
        <dbReference type="Rhea" id="RHEA:22508"/>
        <dbReference type="Rhea" id="RHEA-COMP:17339"/>
        <dbReference type="Rhea" id="RHEA-COMP:17340"/>
        <dbReference type="ChEBI" id="CHEBI:33019"/>
        <dbReference type="ChEBI" id="CHEBI:61560"/>
        <dbReference type="ChEBI" id="CHEBI:173112"/>
        <dbReference type="EC" id="2.7.7.7"/>
    </reaction>
</comment>
<keyword evidence="4" id="KW-0548">Nucleotidyltransferase</keyword>
<dbReference type="GO" id="GO:0003887">
    <property type="term" value="F:DNA-directed DNA polymerase activity"/>
    <property type="evidence" value="ECO:0007669"/>
    <property type="project" value="UniProtKB-KW"/>
</dbReference>
<dbReference type="GO" id="GO:0046872">
    <property type="term" value="F:metal ion binding"/>
    <property type="evidence" value="ECO:0007669"/>
    <property type="project" value="UniProtKB-KW"/>
</dbReference>
<evidence type="ECO:0000256" key="6">
    <source>
        <dbReference type="ARBA" id="ARBA00022723"/>
    </source>
</evidence>
<feature type="region of interest" description="Disordered" evidence="12">
    <location>
        <begin position="410"/>
        <end position="437"/>
    </location>
</feature>
<keyword evidence="7" id="KW-0547">Nucleotide-binding</keyword>
<keyword evidence="10" id="KW-0239">DNA-directed DNA polymerase</keyword>
<sequence>MSLALYRKYRPSVFADVIGQEHVTIPISNALSSGKTHHAYLFSGPRGCGKTSSARIMARSLNCEKGPTPTPCGECQSCKDLVANGPGSIDVIELDAATHGLVDDARDLRDKAFFAPVNSKYKIYIIDEAHQLGPGAANALLKVVEEPPAHVIFIFATTEPEKLISTIRSRTHHYPFRLVPPGVLTTHLEKICKAEGVEVAKGVLPLVVRASGGSVRDALSVLGQLLAGAGKEGVSYDIAVQLLGFTDGALLDDAVDALAAHDAATLFATIDRVIESGHDPKRFTGDFLERLRDLMIVNALGDTSANSILRDMPDDQLERMRTQADRIGTASLSRAADIAAQGLTEMRGATAPRLMLELICGRILLPISDGTESGLLARIERLERVENIAPMPVKNSPSVIARDDTKKVLPVSPNQVDEPVKKTAVSSEQPTAKKESVSSMDIAGLRRIWPDVIENVKKRRRLTWSLLSASAHILGVDDKNITVGIANAGARDSFVRSESDEILRQAFIEVVGLDRKIEVVLDPSVNPNTPASRAVRVDESPSDVEQLSGAALLARELGAQIVTDKN</sequence>
<keyword evidence="9" id="KW-0067">ATP-binding</keyword>
<dbReference type="Pfam" id="PF12169">
    <property type="entry name" value="DNA_pol3_gamma3"/>
    <property type="match status" value="1"/>
</dbReference>
<dbReference type="GO" id="GO:0003677">
    <property type="term" value="F:DNA binding"/>
    <property type="evidence" value="ECO:0007669"/>
    <property type="project" value="InterPro"/>
</dbReference>
<dbReference type="InterPro" id="IPR027417">
    <property type="entry name" value="P-loop_NTPase"/>
</dbReference>
<evidence type="ECO:0000256" key="9">
    <source>
        <dbReference type="ARBA" id="ARBA00022840"/>
    </source>
</evidence>
<evidence type="ECO:0000259" key="13">
    <source>
        <dbReference type="SMART" id="SM00382"/>
    </source>
</evidence>
<dbReference type="CDD" id="cd18137">
    <property type="entry name" value="HLD_clamp_pol_III_gamma_tau"/>
    <property type="match status" value="1"/>
</dbReference>
<dbReference type="NCBIfam" id="TIGR02397">
    <property type="entry name" value="dnaX_nterm"/>
    <property type="match status" value="1"/>
</dbReference>
<accession>A0A6J6AP29</accession>
<reference evidence="14" key="1">
    <citation type="submission" date="2020-05" db="EMBL/GenBank/DDBJ databases">
        <authorList>
            <person name="Chiriac C."/>
            <person name="Salcher M."/>
            <person name="Ghai R."/>
            <person name="Kavagutti S V."/>
        </authorList>
    </citation>
    <scope>NUCLEOTIDE SEQUENCE</scope>
</reference>
<evidence type="ECO:0000256" key="7">
    <source>
        <dbReference type="ARBA" id="ARBA00022741"/>
    </source>
</evidence>
<evidence type="ECO:0000256" key="1">
    <source>
        <dbReference type="ARBA" id="ARBA00006360"/>
    </source>
</evidence>
<evidence type="ECO:0000256" key="8">
    <source>
        <dbReference type="ARBA" id="ARBA00022833"/>
    </source>
</evidence>
<evidence type="ECO:0000313" key="14">
    <source>
        <dbReference type="EMBL" id="CAB4372404.1"/>
    </source>
</evidence>
<dbReference type="AlphaFoldDB" id="A0A6J6AP29"/>
<dbReference type="SUPFAM" id="SSF52540">
    <property type="entry name" value="P-loop containing nucleoside triphosphate hydrolases"/>
    <property type="match status" value="1"/>
</dbReference>
<keyword evidence="6" id="KW-0479">Metal-binding</keyword>
<organism evidence="14">
    <name type="scientific">freshwater metagenome</name>
    <dbReference type="NCBI Taxonomy" id="449393"/>
    <lineage>
        <taxon>unclassified sequences</taxon>
        <taxon>metagenomes</taxon>
        <taxon>ecological metagenomes</taxon>
    </lineage>
</organism>
<dbReference type="InterPro" id="IPR022754">
    <property type="entry name" value="DNA_pol_III_gamma-3"/>
</dbReference>
<evidence type="ECO:0000256" key="4">
    <source>
        <dbReference type="ARBA" id="ARBA00022695"/>
    </source>
</evidence>
<dbReference type="GO" id="GO:0005524">
    <property type="term" value="F:ATP binding"/>
    <property type="evidence" value="ECO:0007669"/>
    <property type="project" value="UniProtKB-KW"/>
</dbReference>
<dbReference type="EC" id="2.7.7.7" evidence="2"/>
<evidence type="ECO:0000256" key="2">
    <source>
        <dbReference type="ARBA" id="ARBA00012417"/>
    </source>
</evidence>
<dbReference type="PANTHER" id="PTHR11669">
    <property type="entry name" value="REPLICATION FACTOR C / DNA POLYMERASE III GAMMA-TAU SUBUNIT"/>
    <property type="match status" value="1"/>
</dbReference>
<dbReference type="Gene3D" id="3.40.50.300">
    <property type="entry name" value="P-loop containing nucleotide triphosphate hydrolases"/>
    <property type="match status" value="1"/>
</dbReference>
<dbReference type="Pfam" id="PF22608">
    <property type="entry name" value="DNAX_ATPase_lid"/>
    <property type="match status" value="1"/>
</dbReference>
<dbReference type="Pfam" id="PF13177">
    <property type="entry name" value="DNA_pol3_delta2"/>
    <property type="match status" value="1"/>
</dbReference>
<dbReference type="EMBL" id="CAEUNI010000107">
    <property type="protein sequence ID" value="CAB4372404.1"/>
    <property type="molecule type" value="Genomic_DNA"/>
</dbReference>
<protein>
    <recommendedName>
        <fullName evidence="2">DNA-directed DNA polymerase</fullName>
        <ecNumber evidence="2">2.7.7.7</ecNumber>
    </recommendedName>
</protein>
<dbReference type="InterPro" id="IPR050238">
    <property type="entry name" value="DNA_Rep/Repair_Clamp_Loader"/>
</dbReference>
<dbReference type="InterPro" id="IPR012763">
    <property type="entry name" value="DNA_pol_III_sug/sutau_N"/>
</dbReference>
<evidence type="ECO:0000256" key="12">
    <source>
        <dbReference type="SAM" id="MobiDB-lite"/>
    </source>
</evidence>
<name>A0A6J6AP29_9ZZZZ</name>
<dbReference type="Gene3D" id="1.10.8.60">
    <property type="match status" value="1"/>
</dbReference>
<dbReference type="PANTHER" id="PTHR11669:SF0">
    <property type="entry name" value="PROTEIN STICHEL-LIKE 2"/>
    <property type="match status" value="1"/>
</dbReference>
<dbReference type="SMART" id="SM00382">
    <property type="entry name" value="AAA"/>
    <property type="match status" value="1"/>
</dbReference>
<keyword evidence="8" id="KW-0862">Zinc</keyword>
<dbReference type="GO" id="GO:0006261">
    <property type="term" value="P:DNA-templated DNA replication"/>
    <property type="evidence" value="ECO:0007669"/>
    <property type="project" value="TreeGrafter"/>
</dbReference>